<evidence type="ECO:0000259" key="1">
    <source>
        <dbReference type="SMART" id="SM00382"/>
    </source>
</evidence>
<dbReference type="InterPro" id="IPR003593">
    <property type="entry name" value="AAA+_ATPase"/>
</dbReference>
<proteinExistence type="predicted"/>
<dbReference type="RefSeq" id="WP_283830985.1">
    <property type="nucleotide sequence ID" value="NZ_JASJEU010000005.1"/>
</dbReference>
<dbReference type="Pfam" id="PF00004">
    <property type="entry name" value="AAA"/>
    <property type="match status" value="1"/>
</dbReference>
<evidence type="ECO:0000313" key="3">
    <source>
        <dbReference type="Proteomes" id="UP001232750"/>
    </source>
</evidence>
<dbReference type="EMBL" id="JASJEU010000005">
    <property type="protein sequence ID" value="MDJ1649647.1"/>
    <property type="molecule type" value="Genomic_DNA"/>
</dbReference>
<comment type="caution">
    <text evidence="2">The sequence shown here is derived from an EMBL/GenBank/DDBJ whole genome shotgun (WGS) entry which is preliminary data.</text>
</comment>
<dbReference type="SUPFAM" id="SSF52540">
    <property type="entry name" value="P-loop containing nucleoside triphosphate hydrolases"/>
    <property type="match status" value="1"/>
</dbReference>
<sequence length="500" mass="56468">MHIARAKQQVKDTIEAYLATDDHGLPLLDTSRQRPVFLVGAPGIGKTAIMAQIASELGIGLVSYSMTHHTRQSALGLPFIEKESYGDFEYEASEYTMSEIIASVYTYMKTTGVERGILFLDEINCVSETLYPSMLQFLQFKTFGRHKVPDGWIIACAGNPPEYNKSVHEFDIVTLDRVKKIVVEPDYEAWKAYALSKDTHPAILTFLDIKKNRFYSVEASLEGKAFVTARGWDDLSDMITVFEKLNKPVDYDLIVQYVQSEPIAREFSAYYDLFNKYREDYRVDEILEGGAIEDVVERAQAAEFDERLSLVGLLLDAISGDVQTIMDATDVLVVVRDDLRAVKVAVQEQGQDTVEELRAVRLRKESKLEMSLATGVLSKAKRLNAERELHALDELILLADTGDTGEAFARVEKEFANKAQGLKDDAAKVEERLARAFEFVEAAFGDQQELLVFTTELTSRTVTARYLAQYGSPSYFAHNEDMILSERQRDLRHRIEELGL</sequence>
<organism evidence="2 3">
    <name type="scientific">Gordonibacter faecis</name>
    <dbReference type="NCBI Taxonomy" id="3047475"/>
    <lineage>
        <taxon>Bacteria</taxon>
        <taxon>Bacillati</taxon>
        <taxon>Actinomycetota</taxon>
        <taxon>Coriobacteriia</taxon>
        <taxon>Eggerthellales</taxon>
        <taxon>Eggerthellaceae</taxon>
        <taxon>Gordonibacter</taxon>
    </lineage>
</organism>
<protein>
    <submittedName>
        <fullName evidence="2">AAA family ATPase</fullName>
    </submittedName>
</protein>
<feature type="domain" description="AAA+ ATPase" evidence="1">
    <location>
        <begin position="32"/>
        <end position="188"/>
    </location>
</feature>
<dbReference type="CDD" id="cd00009">
    <property type="entry name" value="AAA"/>
    <property type="match status" value="1"/>
</dbReference>
<reference evidence="2 3" key="1">
    <citation type="submission" date="2023-05" db="EMBL/GenBank/DDBJ databases">
        <title>Gordonibacter KGMB12511T sp. nov., isolated from faeces of healthy Korean.</title>
        <authorList>
            <person name="Kim H.S."/>
            <person name="Kim J.-S."/>
            <person name="Suh M.K."/>
            <person name="Eom M.K."/>
            <person name="Do H.E."/>
            <person name="Lee J.-S."/>
        </authorList>
    </citation>
    <scope>NUCLEOTIDE SEQUENCE [LARGE SCALE GENOMIC DNA]</scope>
    <source>
        <strain evidence="2 3">KGMB12511</strain>
    </source>
</reference>
<dbReference type="SMART" id="SM00382">
    <property type="entry name" value="AAA"/>
    <property type="match status" value="1"/>
</dbReference>
<dbReference type="Proteomes" id="UP001232750">
    <property type="component" value="Unassembled WGS sequence"/>
</dbReference>
<dbReference type="Gene3D" id="3.40.50.300">
    <property type="entry name" value="P-loop containing nucleotide triphosphate hydrolases"/>
    <property type="match status" value="1"/>
</dbReference>
<evidence type="ECO:0000313" key="2">
    <source>
        <dbReference type="EMBL" id="MDJ1649647.1"/>
    </source>
</evidence>
<dbReference type="InterPro" id="IPR003959">
    <property type="entry name" value="ATPase_AAA_core"/>
</dbReference>
<name>A0ABT7DJF3_9ACTN</name>
<keyword evidence="3" id="KW-1185">Reference proteome</keyword>
<gene>
    <name evidence="2" type="ORF">QNJ86_02430</name>
</gene>
<accession>A0ABT7DJF3</accession>
<dbReference type="InterPro" id="IPR027417">
    <property type="entry name" value="P-loop_NTPase"/>
</dbReference>